<dbReference type="SUPFAM" id="SSF54631">
    <property type="entry name" value="CBS-domain pair"/>
    <property type="match status" value="1"/>
</dbReference>
<dbReference type="PANTHER" id="PTHR43080:SF26">
    <property type="entry name" value="REGULATORY PROTEIN"/>
    <property type="match status" value="1"/>
</dbReference>
<accession>A0A3L8PTB0</accession>
<dbReference type="PANTHER" id="PTHR43080">
    <property type="entry name" value="CBS DOMAIN-CONTAINING PROTEIN CBSX3, MITOCHONDRIAL"/>
    <property type="match status" value="1"/>
</dbReference>
<dbReference type="SMART" id="SM00116">
    <property type="entry name" value="CBS"/>
    <property type="match status" value="2"/>
</dbReference>
<dbReference type="Pfam" id="PF00571">
    <property type="entry name" value="CBS"/>
    <property type="match status" value="2"/>
</dbReference>
<dbReference type="RefSeq" id="WP_121840027.1">
    <property type="nucleotide sequence ID" value="NZ_ML014810.1"/>
</dbReference>
<evidence type="ECO:0000259" key="3">
    <source>
        <dbReference type="PROSITE" id="PS51371"/>
    </source>
</evidence>
<protein>
    <submittedName>
        <fullName evidence="4">CBS domain-containing protein</fullName>
    </submittedName>
</protein>
<dbReference type="InterPro" id="IPR046342">
    <property type="entry name" value="CBS_dom_sf"/>
</dbReference>
<evidence type="ECO:0000256" key="2">
    <source>
        <dbReference type="PROSITE-ProRule" id="PRU00703"/>
    </source>
</evidence>
<dbReference type="InterPro" id="IPR044729">
    <property type="entry name" value="CBS_bac"/>
</dbReference>
<keyword evidence="1 2" id="KW-0129">CBS domain</keyword>
<name>A0A3L8PTB0_9GAMM</name>
<feature type="domain" description="CBS" evidence="3">
    <location>
        <begin position="10"/>
        <end position="69"/>
    </location>
</feature>
<dbReference type="EMBL" id="QZEI01000061">
    <property type="protein sequence ID" value="RLV58651.1"/>
    <property type="molecule type" value="Genomic_DNA"/>
</dbReference>
<sequence>MNEMSVKEHMQAQFPIIHPETEISLAIDLLNSFNLIGAPVVDSNKRLLAYLSEHELLKPMLHASYHCDSGMTVADLMRGEPLSVSEDTSVITLAEQMLGDKPKNYPVVDENGRVTGIITRTRILSALAVVYNNCKAV</sequence>
<dbReference type="AlphaFoldDB" id="A0A3L8PTB0"/>
<keyword evidence="5" id="KW-1185">Reference proteome</keyword>
<evidence type="ECO:0000313" key="5">
    <source>
        <dbReference type="Proteomes" id="UP000281474"/>
    </source>
</evidence>
<reference evidence="4 5" key="1">
    <citation type="submission" date="2018-09" db="EMBL/GenBank/DDBJ databases">
        <title>Phylogeny of the Shewanellaceae, and recommendation for two new genera, Pseudoshewanella and Parashewanella.</title>
        <authorList>
            <person name="Wang G."/>
        </authorList>
    </citation>
    <scope>NUCLEOTIDE SEQUENCE [LARGE SCALE GENOMIC DNA]</scope>
    <source>
        <strain evidence="4 5">C51</strain>
    </source>
</reference>
<dbReference type="InterPro" id="IPR051257">
    <property type="entry name" value="Diverse_CBS-Domain"/>
</dbReference>
<organism evidence="4 5">
    <name type="scientific">Parashewanella curva</name>
    <dbReference type="NCBI Taxonomy" id="2338552"/>
    <lineage>
        <taxon>Bacteria</taxon>
        <taxon>Pseudomonadati</taxon>
        <taxon>Pseudomonadota</taxon>
        <taxon>Gammaproteobacteria</taxon>
        <taxon>Alteromonadales</taxon>
        <taxon>Shewanellaceae</taxon>
        <taxon>Parashewanella</taxon>
    </lineage>
</organism>
<evidence type="ECO:0000313" key="4">
    <source>
        <dbReference type="EMBL" id="RLV58651.1"/>
    </source>
</evidence>
<comment type="caution">
    <text evidence="4">The sequence shown here is derived from an EMBL/GenBank/DDBJ whole genome shotgun (WGS) entry which is preliminary data.</text>
</comment>
<dbReference type="InterPro" id="IPR000644">
    <property type="entry name" value="CBS_dom"/>
</dbReference>
<gene>
    <name evidence="4" type="ORF">D5018_16140</name>
</gene>
<evidence type="ECO:0000256" key="1">
    <source>
        <dbReference type="ARBA" id="ARBA00023122"/>
    </source>
</evidence>
<proteinExistence type="predicted"/>
<dbReference type="PROSITE" id="PS51371">
    <property type="entry name" value="CBS"/>
    <property type="match status" value="2"/>
</dbReference>
<dbReference type="OrthoDB" id="9790355at2"/>
<dbReference type="CDD" id="cd04629">
    <property type="entry name" value="CBS_pair_bac"/>
    <property type="match status" value="1"/>
</dbReference>
<dbReference type="Proteomes" id="UP000281474">
    <property type="component" value="Unassembled WGS sequence"/>
</dbReference>
<feature type="domain" description="CBS" evidence="3">
    <location>
        <begin position="77"/>
        <end position="137"/>
    </location>
</feature>
<dbReference type="Gene3D" id="3.10.580.10">
    <property type="entry name" value="CBS-domain"/>
    <property type="match status" value="1"/>
</dbReference>